<feature type="domain" description="Mur ligase central" evidence="17">
    <location>
        <begin position="111"/>
        <end position="299"/>
    </location>
</feature>
<dbReference type="Pfam" id="PF08245">
    <property type="entry name" value="Mur_ligase_M"/>
    <property type="match status" value="1"/>
</dbReference>
<dbReference type="EC" id="6.3.2.8" evidence="3 14"/>
<keyword evidence="8 14" id="KW-0067">ATP-binding</keyword>
<dbReference type="PATRIC" id="fig|1618337.4.peg.111"/>
<feature type="domain" description="Mur ligase N-terminal catalytic" evidence="15">
    <location>
        <begin position="6"/>
        <end position="106"/>
    </location>
</feature>
<comment type="pathway">
    <text evidence="2 14">Cell wall biogenesis; peptidoglycan biosynthesis.</text>
</comment>
<dbReference type="Proteomes" id="UP000035648">
    <property type="component" value="Chromosome"/>
</dbReference>
<evidence type="ECO:0000256" key="13">
    <source>
        <dbReference type="ARBA" id="ARBA00047833"/>
    </source>
</evidence>
<comment type="function">
    <text evidence="14">Cell wall formation.</text>
</comment>
<keyword evidence="9 14" id="KW-0133">Cell shape</keyword>
<keyword evidence="7 14" id="KW-0547">Nucleotide-binding</keyword>
<reference evidence="18 19" key="1">
    <citation type="journal article" date="2015" name="Nature">
        <title>rRNA introns, odd ribosomes, and small enigmatic genomes across a large radiation of phyla.</title>
        <authorList>
            <person name="Brown C.T."/>
            <person name="Hug L.A."/>
            <person name="Thomas B.C."/>
            <person name="Sharon I."/>
            <person name="Castelle C.J."/>
            <person name="Singh A."/>
            <person name="Wilkins M.J."/>
            <person name="Williams K.H."/>
            <person name="Banfield J.F."/>
        </authorList>
    </citation>
    <scope>NUCLEOTIDE SEQUENCE [LARGE SCALE GENOMIC DNA]</scope>
</reference>
<feature type="domain" description="Mur ligase C-terminal" evidence="16">
    <location>
        <begin position="321"/>
        <end position="451"/>
    </location>
</feature>
<dbReference type="PANTHER" id="PTHR43445">
    <property type="entry name" value="UDP-N-ACETYLMURAMATE--L-ALANINE LIGASE-RELATED"/>
    <property type="match status" value="1"/>
</dbReference>
<protein>
    <recommendedName>
        <fullName evidence="3 14">UDP-N-acetylmuramate--L-alanine ligase</fullName>
        <ecNumber evidence="3 14">6.3.2.8</ecNumber>
    </recommendedName>
    <alternativeName>
        <fullName evidence="14">UDP-N-acetylmuramoyl-L-alanine synthetase</fullName>
    </alternativeName>
</protein>
<evidence type="ECO:0000256" key="6">
    <source>
        <dbReference type="ARBA" id="ARBA00022618"/>
    </source>
</evidence>
<evidence type="ECO:0000256" key="1">
    <source>
        <dbReference type="ARBA" id="ARBA00004496"/>
    </source>
</evidence>
<keyword evidence="12 14" id="KW-0961">Cell wall biogenesis/degradation</keyword>
<dbReference type="AlphaFoldDB" id="A0A0G4B3D0"/>
<evidence type="ECO:0000256" key="9">
    <source>
        <dbReference type="ARBA" id="ARBA00022960"/>
    </source>
</evidence>
<dbReference type="HAMAP" id="MF_00046">
    <property type="entry name" value="MurC"/>
    <property type="match status" value="1"/>
</dbReference>
<evidence type="ECO:0000256" key="14">
    <source>
        <dbReference type="HAMAP-Rule" id="MF_00046"/>
    </source>
</evidence>
<keyword evidence="4 14" id="KW-0963">Cytoplasm</keyword>
<keyword evidence="6 14" id="KW-0132">Cell division</keyword>
<dbReference type="InterPro" id="IPR050061">
    <property type="entry name" value="MurCDEF_pg_biosynth"/>
</dbReference>
<comment type="catalytic activity">
    <reaction evidence="13 14">
        <text>UDP-N-acetyl-alpha-D-muramate + L-alanine + ATP = UDP-N-acetyl-alpha-D-muramoyl-L-alanine + ADP + phosphate + H(+)</text>
        <dbReference type="Rhea" id="RHEA:23372"/>
        <dbReference type="ChEBI" id="CHEBI:15378"/>
        <dbReference type="ChEBI" id="CHEBI:30616"/>
        <dbReference type="ChEBI" id="CHEBI:43474"/>
        <dbReference type="ChEBI" id="CHEBI:57972"/>
        <dbReference type="ChEBI" id="CHEBI:70757"/>
        <dbReference type="ChEBI" id="CHEBI:83898"/>
        <dbReference type="ChEBI" id="CHEBI:456216"/>
        <dbReference type="EC" id="6.3.2.8"/>
    </reaction>
</comment>
<evidence type="ECO:0000259" key="15">
    <source>
        <dbReference type="Pfam" id="PF01225"/>
    </source>
</evidence>
<dbReference type="Gene3D" id="3.40.1190.10">
    <property type="entry name" value="Mur-like, catalytic domain"/>
    <property type="match status" value="1"/>
</dbReference>
<comment type="similarity">
    <text evidence="14">Belongs to the MurCDEF family.</text>
</comment>
<dbReference type="UniPathway" id="UPA00219"/>
<name>A0A0G4B3D0_9BACT</name>
<dbReference type="GO" id="GO:0071555">
    <property type="term" value="P:cell wall organization"/>
    <property type="evidence" value="ECO:0007669"/>
    <property type="project" value="UniProtKB-KW"/>
</dbReference>
<dbReference type="InterPro" id="IPR013221">
    <property type="entry name" value="Mur_ligase_cen"/>
</dbReference>
<organism evidence="18 19">
    <name type="scientific">Berkelbacteria bacterium GW2011_GWE1_39_12</name>
    <dbReference type="NCBI Taxonomy" id="1618337"/>
    <lineage>
        <taxon>Bacteria</taxon>
        <taxon>Candidatus Berkelbacteria</taxon>
    </lineage>
</organism>
<keyword evidence="11 14" id="KW-0131">Cell cycle</keyword>
<dbReference type="InterPro" id="IPR005758">
    <property type="entry name" value="UDP-N-AcMur_Ala_ligase_MurC"/>
</dbReference>
<sequence length="471" mass="52858">MQAKNIYMIGIKGVGMTALAIYLKQMGCEVTGSDTAEVFVTDNLLKENNILFHSQFDEKNLHTLKYDLIIISAAYDDSNVEVSEAFRRKMNTKYYSEVLGEITSGKKTIAVAGVHGKTTTTAMLALMLEEGKLDPSFIIGSGEVPNFHSNARKGEGDYFVLEADEYRKSPKDNTPKFLDLSPEIAIISSIELDHPDIFPSIEDIYAAFYSLACRVPRRGSIVLCLDYPKAKKLIRSIVDRNFETYGFDPSSKWRIVNTKQEDDKNVFSVESMGTVYGPFKMKLPGNHNILNAVAALIVALKIGVSEQTIKDALDKFQSVKRRFEIIGEAGNIVIVDDYAHHPTAIIRTLEAAKRKYADKKVWCVFQPHTFSRTEKLLEEFSASFKVADQVIIMDIFASKREEQGKITSEDLVEKIKKTQSKVRYIKSADEVNDFLVKNVKGPSVILTIGAGNIYELGKKLLSSLKEREEIE</sequence>
<dbReference type="SUPFAM" id="SSF53244">
    <property type="entry name" value="MurD-like peptide ligases, peptide-binding domain"/>
    <property type="match status" value="1"/>
</dbReference>
<dbReference type="GO" id="GO:0009252">
    <property type="term" value="P:peptidoglycan biosynthetic process"/>
    <property type="evidence" value="ECO:0007669"/>
    <property type="project" value="UniProtKB-UniRule"/>
</dbReference>
<dbReference type="InterPro" id="IPR036565">
    <property type="entry name" value="Mur-like_cat_sf"/>
</dbReference>
<dbReference type="Gene3D" id="3.90.190.20">
    <property type="entry name" value="Mur ligase, C-terminal domain"/>
    <property type="match status" value="1"/>
</dbReference>
<dbReference type="GO" id="GO:0051301">
    <property type="term" value="P:cell division"/>
    <property type="evidence" value="ECO:0007669"/>
    <property type="project" value="UniProtKB-KW"/>
</dbReference>
<evidence type="ECO:0000256" key="7">
    <source>
        <dbReference type="ARBA" id="ARBA00022741"/>
    </source>
</evidence>
<evidence type="ECO:0000259" key="16">
    <source>
        <dbReference type="Pfam" id="PF02875"/>
    </source>
</evidence>
<dbReference type="GO" id="GO:0008360">
    <property type="term" value="P:regulation of cell shape"/>
    <property type="evidence" value="ECO:0007669"/>
    <property type="project" value="UniProtKB-KW"/>
</dbReference>
<evidence type="ECO:0000313" key="18">
    <source>
        <dbReference type="EMBL" id="AKM81928.1"/>
    </source>
</evidence>
<comment type="subcellular location">
    <subcellularLocation>
        <location evidence="1 14">Cytoplasm</location>
    </subcellularLocation>
</comment>
<evidence type="ECO:0000256" key="11">
    <source>
        <dbReference type="ARBA" id="ARBA00023306"/>
    </source>
</evidence>
<evidence type="ECO:0000256" key="12">
    <source>
        <dbReference type="ARBA" id="ARBA00023316"/>
    </source>
</evidence>
<accession>A0A0G4B3D0</accession>
<dbReference type="EMBL" id="CP011213">
    <property type="protein sequence ID" value="AKM81928.1"/>
    <property type="molecule type" value="Genomic_DNA"/>
</dbReference>
<dbReference type="Pfam" id="PF01225">
    <property type="entry name" value="Mur_ligase"/>
    <property type="match status" value="1"/>
</dbReference>
<dbReference type="SUPFAM" id="SSF53623">
    <property type="entry name" value="MurD-like peptide ligases, catalytic domain"/>
    <property type="match status" value="1"/>
</dbReference>
<dbReference type="Gene3D" id="3.40.50.720">
    <property type="entry name" value="NAD(P)-binding Rossmann-like Domain"/>
    <property type="match status" value="1"/>
</dbReference>
<proteinExistence type="inferred from homology"/>
<dbReference type="NCBIfam" id="TIGR01082">
    <property type="entry name" value="murC"/>
    <property type="match status" value="1"/>
</dbReference>
<evidence type="ECO:0000256" key="2">
    <source>
        <dbReference type="ARBA" id="ARBA00004752"/>
    </source>
</evidence>
<keyword evidence="5 14" id="KW-0436">Ligase</keyword>
<evidence type="ECO:0000256" key="8">
    <source>
        <dbReference type="ARBA" id="ARBA00022840"/>
    </source>
</evidence>
<evidence type="ECO:0000256" key="3">
    <source>
        <dbReference type="ARBA" id="ARBA00012211"/>
    </source>
</evidence>
<dbReference type="SUPFAM" id="SSF51984">
    <property type="entry name" value="MurCD N-terminal domain"/>
    <property type="match status" value="1"/>
</dbReference>
<dbReference type="PANTHER" id="PTHR43445:SF3">
    <property type="entry name" value="UDP-N-ACETYLMURAMATE--L-ALANINE LIGASE"/>
    <property type="match status" value="1"/>
</dbReference>
<evidence type="ECO:0000313" key="19">
    <source>
        <dbReference type="Proteomes" id="UP000035648"/>
    </source>
</evidence>
<dbReference type="STRING" id="1618337.UT28_C0001G0113"/>
<evidence type="ECO:0000256" key="4">
    <source>
        <dbReference type="ARBA" id="ARBA00022490"/>
    </source>
</evidence>
<gene>
    <name evidence="14" type="primary">murC</name>
    <name evidence="18" type="ORF">UT28_C0001G0113</name>
</gene>
<dbReference type="KEGG" id="bbgw:UT28_C0001G0113"/>
<evidence type="ECO:0000259" key="17">
    <source>
        <dbReference type="Pfam" id="PF08245"/>
    </source>
</evidence>
<dbReference type="InterPro" id="IPR000713">
    <property type="entry name" value="Mur_ligase_N"/>
</dbReference>
<keyword evidence="10 14" id="KW-0573">Peptidoglycan synthesis</keyword>
<dbReference type="InterPro" id="IPR004101">
    <property type="entry name" value="Mur_ligase_C"/>
</dbReference>
<dbReference type="InterPro" id="IPR036615">
    <property type="entry name" value="Mur_ligase_C_dom_sf"/>
</dbReference>
<dbReference type="Pfam" id="PF02875">
    <property type="entry name" value="Mur_ligase_C"/>
    <property type="match status" value="1"/>
</dbReference>
<dbReference type="GO" id="GO:0008763">
    <property type="term" value="F:UDP-N-acetylmuramate-L-alanine ligase activity"/>
    <property type="evidence" value="ECO:0007669"/>
    <property type="project" value="UniProtKB-UniRule"/>
</dbReference>
<evidence type="ECO:0000256" key="10">
    <source>
        <dbReference type="ARBA" id="ARBA00022984"/>
    </source>
</evidence>
<dbReference type="GO" id="GO:0005524">
    <property type="term" value="F:ATP binding"/>
    <property type="evidence" value="ECO:0007669"/>
    <property type="project" value="UniProtKB-UniRule"/>
</dbReference>
<evidence type="ECO:0000256" key="5">
    <source>
        <dbReference type="ARBA" id="ARBA00022598"/>
    </source>
</evidence>
<feature type="binding site" evidence="14">
    <location>
        <begin position="113"/>
        <end position="119"/>
    </location>
    <ligand>
        <name>ATP</name>
        <dbReference type="ChEBI" id="CHEBI:30616"/>
    </ligand>
</feature>
<dbReference type="GO" id="GO:0005737">
    <property type="term" value="C:cytoplasm"/>
    <property type="evidence" value="ECO:0007669"/>
    <property type="project" value="UniProtKB-SubCell"/>
</dbReference>